<dbReference type="AlphaFoldDB" id="A0AAN8RLH6"/>
<evidence type="ECO:0000313" key="1">
    <source>
        <dbReference type="EMBL" id="KAK6510613.1"/>
    </source>
</evidence>
<protein>
    <submittedName>
        <fullName evidence="1">Uncharacterized protein</fullName>
    </submittedName>
</protein>
<accession>A0AAN8RLH6</accession>
<sequence length="168" mass="18775">MISPMPTNAHLEAGISEIVCNGRHKWQVTSSGDECDNEKTINFPVYRVISGSRDPIMSNMIPLFGCKSTKRPIFYRDNDVYTLGIVYADFPAVDVAKLQSATVFDAVGNEKKRYKLDFVVKMKVGSADAVFSTWLEGECLGRARISHDEEDDYESGLVPSQVNSWLEV</sequence>
<organism evidence="1 2">
    <name type="scientific">Arthrobotrys conoides</name>
    <dbReference type="NCBI Taxonomy" id="74498"/>
    <lineage>
        <taxon>Eukaryota</taxon>
        <taxon>Fungi</taxon>
        <taxon>Dikarya</taxon>
        <taxon>Ascomycota</taxon>
        <taxon>Pezizomycotina</taxon>
        <taxon>Orbiliomycetes</taxon>
        <taxon>Orbiliales</taxon>
        <taxon>Orbiliaceae</taxon>
        <taxon>Arthrobotrys</taxon>
    </lineage>
</organism>
<gene>
    <name evidence="1" type="ORF">TWF506_009716</name>
</gene>
<keyword evidence="2" id="KW-1185">Reference proteome</keyword>
<comment type="caution">
    <text evidence="1">The sequence shown here is derived from an EMBL/GenBank/DDBJ whole genome shotgun (WGS) entry which is preliminary data.</text>
</comment>
<name>A0AAN8RLH6_9PEZI</name>
<dbReference type="Proteomes" id="UP001307849">
    <property type="component" value="Unassembled WGS sequence"/>
</dbReference>
<dbReference type="EMBL" id="JAVHJM010000007">
    <property type="protein sequence ID" value="KAK6510613.1"/>
    <property type="molecule type" value="Genomic_DNA"/>
</dbReference>
<proteinExistence type="predicted"/>
<evidence type="ECO:0000313" key="2">
    <source>
        <dbReference type="Proteomes" id="UP001307849"/>
    </source>
</evidence>
<reference evidence="1 2" key="1">
    <citation type="submission" date="2019-10" db="EMBL/GenBank/DDBJ databases">
        <authorList>
            <person name="Palmer J.M."/>
        </authorList>
    </citation>
    <scope>NUCLEOTIDE SEQUENCE [LARGE SCALE GENOMIC DNA]</scope>
    <source>
        <strain evidence="1 2">TWF506</strain>
    </source>
</reference>